<dbReference type="InterPro" id="IPR028359">
    <property type="entry name" value="UDP_ManNAc/GlcNAc_DH"/>
</dbReference>
<dbReference type="InterPro" id="IPR036220">
    <property type="entry name" value="UDP-Glc/GDP-Man_DH_C_sf"/>
</dbReference>
<comment type="caution">
    <text evidence="6">The sequence shown here is derived from an EMBL/GenBank/DDBJ whole genome shotgun (WGS) entry which is preliminary data.</text>
</comment>
<dbReference type="InterPro" id="IPR001732">
    <property type="entry name" value="UDP-Glc/GDP-Man_DH_N"/>
</dbReference>
<comment type="similarity">
    <text evidence="1 4">Belongs to the UDP-glucose/GDP-mannose dehydrogenase family.</text>
</comment>
<evidence type="ECO:0000313" key="6">
    <source>
        <dbReference type="EMBL" id="MCQ4637216.1"/>
    </source>
</evidence>
<dbReference type="PANTHER" id="PTHR43491">
    <property type="entry name" value="UDP-N-ACETYL-D-MANNOSAMINE DEHYDROGENASE"/>
    <property type="match status" value="1"/>
</dbReference>
<keyword evidence="7" id="KW-1185">Reference proteome</keyword>
<dbReference type="SMART" id="SM00984">
    <property type="entry name" value="UDPG_MGDP_dh_C"/>
    <property type="match status" value="1"/>
</dbReference>
<evidence type="ECO:0000313" key="7">
    <source>
        <dbReference type="Proteomes" id="UP001524502"/>
    </source>
</evidence>
<dbReference type="PIRSF" id="PIRSF500136">
    <property type="entry name" value="UDP_ManNAc_DH"/>
    <property type="match status" value="1"/>
</dbReference>
<dbReference type="Proteomes" id="UP001524502">
    <property type="component" value="Unassembled WGS sequence"/>
</dbReference>
<proteinExistence type="inferred from homology"/>
<dbReference type="RefSeq" id="WP_256132409.1">
    <property type="nucleotide sequence ID" value="NZ_JANFXK010000011.1"/>
</dbReference>
<name>A0ABT1RPX5_9FIRM</name>
<evidence type="ECO:0000256" key="3">
    <source>
        <dbReference type="ARBA" id="ARBA00023027"/>
    </source>
</evidence>
<dbReference type="Pfam" id="PF00984">
    <property type="entry name" value="UDPG_MGDP_dh"/>
    <property type="match status" value="1"/>
</dbReference>
<feature type="domain" description="UDP-glucose/GDP-mannose dehydrogenase C-terminal" evidence="5">
    <location>
        <begin position="307"/>
        <end position="393"/>
    </location>
</feature>
<dbReference type="InterPro" id="IPR036291">
    <property type="entry name" value="NAD(P)-bd_dom_sf"/>
</dbReference>
<dbReference type="SUPFAM" id="SSF51735">
    <property type="entry name" value="NAD(P)-binding Rossmann-fold domains"/>
    <property type="match status" value="1"/>
</dbReference>
<evidence type="ECO:0000256" key="2">
    <source>
        <dbReference type="ARBA" id="ARBA00023002"/>
    </source>
</evidence>
<dbReference type="SUPFAM" id="SSF52413">
    <property type="entry name" value="UDP-glucose/GDP-mannose dehydrogenase C-terminal domain"/>
    <property type="match status" value="1"/>
</dbReference>
<gene>
    <name evidence="6" type="ORF">NE619_10830</name>
</gene>
<dbReference type="SUPFAM" id="SSF48179">
    <property type="entry name" value="6-phosphogluconate dehydrogenase C-terminal domain-like"/>
    <property type="match status" value="1"/>
</dbReference>
<evidence type="ECO:0000259" key="5">
    <source>
        <dbReference type="SMART" id="SM00984"/>
    </source>
</evidence>
<dbReference type="Gene3D" id="3.40.50.720">
    <property type="entry name" value="NAD(P)-binding Rossmann-like Domain"/>
    <property type="match status" value="2"/>
</dbReference>
<dbReference type="PIRSF" id="PIRSF000124">
    <property type="entry name" value="UDPglc_GDPman_dh"/>
    <property type="match status" value="1"/>
</dbReference>
<dbReference type="InterPro" id="IPR014026">
    <property type="entry name" value="UDP-Glc/GDP-Man_DH_dimer"/>
</dbReference>
<dbReference type="NCBIfam" id="TIGR03026">
    <property type="entry name" value="NDP-sugDHase"/>
    <property type="match status" value="1"/>
</dbReference>
<dbReference type="PANTHER" id="PTHR43491:SF2">
    <property type="entry name" value="UDP-N-ACETYL-D-MANNOSAMINE DEHYDROGENASE"/>
    <property type="match status" value="1"/>
</dbReference>
<dbReference type="InterPro" id="IPR014027">
    <property type="entry name" value="UDP-Glc/GDP-Man_DH_C"/>
</dbReference>
<dbReference type="InterPro" id="IPR017476">
    <property type="entry name" value="UDP-Glc/GDP-Man"/>
</dbReference>
<organism evidence="6 7">
    <name type="scientific">Anaerovorax odorimutans</name>
    <dbReference type="NCBI Taxonomy" id="109327"/>
    <lineage>
        <taxon>Bacteria</taxon>
        <taxon>Bacillati</taxon>
        <taxon>Bacillota</taxon>
        <taxon>Clostridia</taxon>
        <taxon>Peptostreptococcales</taxon>
        <taxon>Anaerovoracaceae</taxon>
        <taxon>Anaerovorax</taxon>
    </lineage>
</organism>
<sequence>MNVSVIGLGYIGLPTAIALAMNGSKVKGFDVSEDVVKKLNRGQIHIVEAGLQPLFEQVLKNGMFQAFDTLQESDVYIISVPTPFKNDEKIADLSYVEQAARSVAAILKEGDLVILESTVPPTTTRTMTDILEQESGLARDRFYTAHCPERVMPGNIMYEMQNNDRIIGAEREESALKSKALYETFLRKGNIFLTDDVMAELCKLVENSYRDVNIAFANELSMICSKLRIDTKELIQLANRHPRVNILSPGVGVGGHCLAVDPYFIVERFPKEAQLIHAARTVNTFKPHFLAEKIACKLGETKERPVTILGMSYKPDIDDFRESPSVVLAKALQDRGYLVRGCDPNIKEDIVEGIPMVSLEQVLSGPDFLVLAQKHKEFMDRRQELEAADCLCV</sequence>
<reference evidence="6 7" key="1">
    <citation type="submission" date="2022-06" db="EMBL/GenBank/DDBJ databases">
        <title>Isolation of gut microbiota from human fecal samples.</title>
        <authorList>
            <person name="Pamer E.G."/>
            <person name="Barat B."/>
            <person name="Waligurski E."/>
            <person name="Medina S."/>
            <person name="Paddock L."/>
            <person name="Mostad J."/>
        </authorList>
    </citation>
    <scope>NUCLEOTIDE SEQUENCE [LARGE SCALE GENOMIC DNA]</scope>
    <source>
        <strain evidence="6 7">SL.3.17</strain>
    </source>
</reference>
<dbReference type="Pfam" id="PF03721">
    <property type="entry name" value="UDPG_MGDP_dh_N"/>
    <property type="match status" value="1"/>
</dbReference>
<dbReference type="InterPro" id="IPR008927">
    <property type="entry name" value="6-PGluconate_DH-like_C_sf"/>
</dbReference>
<keyword evidence="3" id="KW-0520">NAD</keyword>
<evidence type="ECO:0000256" key="4">
    <source>
        <dbReference type="PIRNR" id="PIRNR000124"/>
    </source>
</evidence>
<protein>
    <submittedName>
        <fullName evidence="6">Nucleotide sugar dehydrogenase</fullName>
    </submittedName>
</protein>
<dbReference type="Pfam" id="PF03720">
    <property type="entry name" value="UDPG_MGDP_dh_C"/>
    <property type="match status" value="1"/>
</dbReference>
<keyword evidence="2" id="KW-0560">Oxidoreductase</keyword>
<accession>A0ABT1RPX5</accession>
<evidence type="ECO:0000256" key="1">
    <source>
        <dbReference type="ARBA" id="ARBA00006601"/>
    </source>
</evidence>
<dbReference type="EMBL" id="JANFXK010000011">
    <property type="protein sequence ID" value="MCQ4637216.1"/>
    <property type="molecule type" value="Genomic_DNA"/>
</dbReference>